<evidence type="ECO:0000256" key="9">
    <source>
        <dbReference type="ARBA" id="ARBA00023242"/>
    </source>
</evidence>
<comment type="subunit">
    <text evidence="10">Transcription repression requires formation of a complex with a corepressor protein of the Groucho/TLE family.</text>
</comment>
<keyword evidence="6" id="KW-0805">Transcription regulation</keyword>
<accession>A0AAD1WSA4</accession>
<dbReference type="GO" id="GO:0000122">
    <property type="term" value="P:negative regulation of transcription by RNA polymerase II"/>
    <property type="evidence" value="ECO:0007669"/>
    <property type="project" value="UniProtKB-ARBA"/>
</dbReference>
<dbReference type="GO" id="GO:0003677">
    <property type="term" value="F:DNA binding"/>
    <property type="evidence" value="ECO:0007669"/>
    <property type="project" value="UniProtKB-KW"/>
</dbReference>
<dbReference type="GO" id="GO:0048513">
    <property type="term" value="P:animal organ development"/>
    <property type="evidence" value="ECO:0007669"/>
    <property type="project" value="UniProtKB-ARBA"/>
</dbReference>
<dbReference type="SMART" id="SM00353">
    <property type="entry name" value="HLH"/>
    <property type="match status" value="1"/>
</dbReference>
<keyword evidence="4" id="KW-0221">Differentiation</keyword>
<evidence type="ECO:0000256" key="5">
    <source>
        <dbReference type="ARBA" id="ARBA00022902"/>
    </source>
</evidence>
<dbReference type="SUPFAM" id="SSF47459">
    <property type="entry name" value="HLH, helix-loop-helix DNA-binding domain"/>
    <property type="match status" value="1"/>
</dbReference>
<dbReference type="Proteomes" id="UP001295444">
    <property type="component" value="Chromosome 10"/>
</dbReference>
<evidence type="ECO:0000313" key="17">
    <source>
        <dbReference type="Proteomes" id="UP001295444"/>
    </source>
</evidence>
<dbReference type="Pfam" id="PF00010">
    <property type="entry name" value="HLH"/>
    <property type="match status" value="1"/>
</dbReference>
<name>A0AAD1WSA4_PELCU</name>
<evidence type="ECO:0000256" key="2">
    <source>
        <dbReference type="ARBA" id="ARBA00022473"/>
    </source>
</evidence>
<dbReference type="GO" id="GO:0007399">
    <property type="term" value="P:nervous system development"/>
    <property type="evidence" value="ECO:0007669"/>
    <property type="project" value="UniProtKB-KW"/>
</dbReference>
<evidence type="ECO:0000256" key="12">
    <source>
        <dbReference type="ARBA" id="ARBA00072975"/>
    </source>
</evidence>
<dbReference type="AlphaFoldDB" id="A0AAD1WSA4"/>
<evidence type="ECO:0000256" key="10">
    <source>
        <dbReference type="ARBA" id="ARBA00023791"/>
    </source>
</evidence>
<keyword evidence="3" id="KW-0678">Repressor</keyword>
<dbReference type="InterPro" id="IPR050370">
    <property type="entry name" value="HES_HEY"/>
</dbReference>
<evidence type="ECO:0000256" key="1">
    <source>
        <dbReference type="ARBA" id="ARBA00004123"/>
    </source>
</evidence>
<dbReference type="InterPro" id="IPR011598">
    <property type="entry name" value="bHLH_dom"/>
</dbReference>
<evidence type="ECO:0000256" key="7">
    <source>
        <dbReference type="ARBA" id="ARBA00023125"/>
    </source>
</evidence>
<evidence type="ECO:0000313" key="16">
    <source>
        <dbReference type="EMBL" id="CAH2320024.1"/>
    </source>
</evidence>
<comment type="subcellular location">
    <subcellularLocation>
        <location evidence="1">Nucleus</location>
    </subcellularLocation>
</comment>
<dbReference type="GO" id="GO:0030154">
    <property type="term" value="P:cell differentiation"/>
    <property type="evidence" value="ECO:0007669"/>
    <property type="project" value="UniProtKB-KW"/>
</dbReference>
<keyword evidence="17" id="KW-1185">Reference proteome</keyword>
<feature type="domain" description="BHLH" evidence="15">
    <location>
        <begin position="19"/>
        <end position="75"/>
    </location>
</feature>
<proteinExistence type="predicted"/>
<evidence type="ECO:0000256" key="6">
    <source>
        <dbReference type="ARBA" id="ARBA00023015"/>
    </source>
</evidence>
<evidence type="ECO:0000256" key="3">
    <source>
        <dbReference type="ARBA" id="ARBA00022491"/>
    </source>
</evidence>
<dbReference type="GO" id="GO:0097150">
    <property type="term" value="P:neuronal stem cell population maintenance"/>
    <property type="evidence" value="ECO:0007669"/>
    <property type="project" value="UniProtKB-ARBA"/>
</dbReference>
<protein>
    <recommendedName>
        <fullName evidence="12">Transcription factor HES-5</fullName>
    </recommendedName>
    <alternativeName>
        <fullName evidence="13">Hairy and enhancer of split 5</fullName>
    </alternativeName>
</protein>
<feature type="compositionally biased region" description="Basic and acidic residues" evidence="14">
    <location>
        <begin position="15"/>
        <end position="30"/>
    </location>
</feature>
<keyword evidence="9" id="KW-0539">Nucleus</keyword>
<feature type="region of interest" description="Disordered" evidence="14">
    <location>
        <begin position="1"/>
        <end position="30"/>
    </location>
</feature>
<dbReference type="PROSITE" id="PS50888">
    <property type="entry name" value="BHLH"/>
    <property type="match status" value="1"/>
</dbReference>
<evidence type="ECO:0000256" key="8">
    <source>
        <dbReference type="ARBA" id="ARBA00023163"/>
    </source>
</evidence>
<evidence type="ECO:0000256" key="11">
    <source>
        <dbReference type="ARBA" id="ARBA00060201"/>
    </source>
</evidence>
<dbReference type="PANTHER" id="PTHR10985">
    <property type="entry name" value="BASIC HELIX-LOOP-HELIX TRANSCRIPTION FACTOR, HES-RELATED"/>
    <property type="match status" value="1"/>
</dbReference>
<dbReference type="EMBL" id="OW240921">
    <property type="protein sequence ID" value="CAH2320024.1"/>
    <property type="molecule type" value="Genomic_DNA"/>
</dbReference>
<dbReference type="GO" id="GO:0046983">
    <property type="term" value="F:protein dimerization activity"/>
    <property type="evidence" value="ECO:0007669"/>
    <property type="project" value="InterPro"/>
</dbReference>
<evidence type="ECO:0000256" key="4">
    <source>
        <dbReference type="ARBA" id="ARBA00022782"/>
    </source>
</evidence>
<dbReference type="InterPro" id="IPR036638">
    <property type="entry name" value="HLH_DNA-bd_sf"/>
</dbReference>
<dbReference type="GO" id="GO:0045596">
    <property type="term" value="P:negative regulation of cell differentiation"/>
    <property type="evidence" value="ECO:0007669"/>
    <property type="project" value="UniProtKB-ARBA"/>
</dbReference>
<dbReference type="CDD" id="cd11461">
    <property type="entry name" value="bHLH-O_HES5"/>
    <property type="match status" value="1"/>
</dbReference>
<dbReference type="GO" id="GO:0005634">
    <property type="term" value="C:nucleus"/>
    <property type="evidence" value="ECO:0007669"/>
    <property type="project" value="UniProtKB-SubCell"/>
</dbReference>
<reference evidence="16" key="1">
    <citation type="submission" date="2022-03" db="EMBL/GenBank/DDBJ databases">
        <authorList>
            <person name="Alioto T."/>
            <person name="Alioto T."/>
            <person name="Gomez Garrido J."/>
        </authorList>
    </citation>
    <scope>NUCLEOTIDE SEQUENCE</scope>
</reference>
<dbReference type="Gene3D" id="4.10.280.10">
    <property type="entry name" value="Helix-loop-helix DNA-binding domain"/>
    <property type="match status" value="1"/>
</dbReference>
<sequence length="160" mass="18582">MAPSTAALSNHHKITTKEKNKLRKPAVEKMRRDRINSSIEQLKLLLEKEFHKEQPNVKLEKADILEMTVTYLRKQQLPNFNNSVHVKRELPMDFKDGYSRCYSEVLDFLSVHQKHQAAELKLINCCKSTEAACISSPVTMKCSEEKQADLSINDTIWRPW</sequence>
<comment type="function">
    <text evidence="11">Transcriptional repressor of genes that require a bHLH protein for their transcription. Plays an important role as neurogenesis negative regulator.</text>
</comment>
<keyword evidence="7" id="KW-0238">DNA-binding</keyword>
<keyword evidence="5" id="KW-0524">Neurogenesis</keyword>
<organism evidence="16 17">
    <name type="scientific">Pelobates cultripes</name>
    <name type="common">Western spadefoot toad</name>
    <dbReference type="NCBI Taxonomy" id="61616"/>
    <lineage>
        <taxon>Eukaryota</taxon>
        <taxon>Metazoa</taxon>
        <taxon>Chordata</taxon>
        <taxon>Craniata</taxon>
        <taxon>Vertebrata</taxon>
        <taxon>Euteleostomi</taxon>
        <taxon>Amphibia</taxon>
        <taxon>Batrachia</taxon>
        <taxon>Anura</taxon>
        <taxon>Pelobatoidea</taxon>
        <taxon>Pelobatidae</taxon>
        <taxon>Pelobates</taxon>
    </lineage>
</organism>
<dbReference type="FunFam" id="4.10.280.10:FF:000033">
    <property type="entry name" value="Transcription factor HES-5"/>
    <property type="match status" value="1"/>
</dbReference>
<keyword evidence="8" id="KW-0804">Transcription</keyword>
<evidence type="ECO:0000259" key="15">
    <source>
        <dbReference type="PROSITE" id="PS50888"/>
    </source>
</evidence>
<evidence type="ECO:0000256" key="13">
    <source>
        <dbReference type="ARBA" id="ARBA00081413"/>
    </source>
</evidence>
<gene>
    <name evidence="16" type="ORF">PECUL_23A034693</name>
</gene>
<evidence type="ECO:0000256" key="14">
    <source>
        <dbReference type="SAM" id="MobiDB-lite"/>
    </source>
</evidence>
<keyword evidence="2" id="KW-0217">Developmental protein</keyword>